<protein>
    <submittedName>
        <fullName evidence="2">Uncharacterized protein</fullName>
    </submittedName>
</protein>
<proteinExistence type="predicted"/>
<evidence type="ECO:0000313" key="3">
    <source>
        <dbReference type="Proteomes" id="UP001549077"/>
    </source>
</evidence>
<dbReference type="RefSeq" id="WP_168300420.1">
    <property type="nucleotide sequence ID" value="NZ_CP071607.1"/>
</dbReference>
<evidence type="ECO:0000313" key="2">
    <source>
        <dbReference type="EMBL" id="MET3758228.1"/>
    </source>
</evidence>
<gene>
    <name evidence="2" type="ORF">ABID08_005610</name>
</gene>
<name>A0ABV2MP40_9HYPH</name>
<evidence type="ECO:0000256" key="1">
    <source>
        <dbReference type="SAM" id="Phobius"/>
    </source>
</evidence>
<comment type="caution">
    <text evidence="2">The sequence shown here is derived from an EMBL/GenBank/DDBJ whole genome shotgun (WGS) entry which is preliminary data.</text>
</comment>
<feature type="transmembrane region" description="Helical" evidence="1">
    <location>
        <begin position="55"/>
        <end position="79"/>
    </location>
</feature>
<dbReference type="GeneID" id="91152170"/>
<keyword evidence="3" id="KW-1185">Reference proteome</keyword>
<organism evidence="2 3">
    <name type="scientific">Rhizobium binae</name>
    <dbReference type="NCBI Taxonomy" id="1138190"/>
    <lineage>
        <taxon>Bacteria</taxon>
        <taxon>Pseudomonadati</taxon>
        <taxon>Pseudomonadota</taxon>
        <taxon>Alphaproteobacteria</taxon>
        <taxon>Hyphomicrobiales</taxon>
        <taxon>Rhizobiaceae</taxon>
        <taxon>Rhizobium/Agrobacterium group</taxon>
        <taxon>Rhizobium</taxon>
    </lineage>
</organism>
<keyword evidence="1" id="KW-1133">Transmembrane helix</keyword>
<sequence>MGQLWEKVTYYRHRSELAALRLALRVPLLAMHLIGAVVFFWWGVAGLSVLIPTLLVSQILGTLGLLLGGISAIVLLLFVTPWFSGWYCIAAGVMFGRTAAARAKGEALARAIHAYREKAV</sequence>
<reference evidence="2 3" key="1">
    <citation type="submission" date="2024-06" db="EMBL/GenBank/DDBJ databases">
        <title>Genomic Encyclopedia of Type Strains, Phase IV (KMG-IV): sequencing the most valuable type-strain genomes for metagenomic binning, comparative biology and taxonomic classification.</title>
        <authorList>
            <person name="Goeker M."/>
        </authorList>
    </citation>
    <scope>NUCLEOTIDE SEQUENCE [LARGE SCALE GENOMIC DNA]</scope>
    <source>
        <strain evidence="2 3">DSM 29288</strain>
    </source>
</reference>
<dbReference type="Proteomes" id="UP001549077">
    <property type="component" value="Unassembled WGS sequence"/>
</dbReference>
<dbReference type="EMBL" id="JBEPMY010000026">
    <property type="protein sequence ID" value="MET3758228.1"/>
    <property type="molecule type" value="Genomic_DNA"/>
</dbReference>
<accession>A0ABV2MP40</accession>
<keyword evidence="1" id="KW-0812">Transmembrane</keyword>
<feature type="transmembrane region" description="Helical" evidence="1">
    <location>
        <begin position="22"/>
        <end position="43"/>
    </location>
</feature>
<keyword evidence="1" id="KW-0472">Membrane</keyword>